<dbReference type="AlphaFoldDB" id="A0A7C9HLH2"/>
<reference evidence="1 2" key="1">
    <citation type="submission" date="2019-12" db="EMBL/GenBank/DDBJ databases">
        <authorList>
            <person name="Xu J."/>
        </authorList>
    </citation>
    <scope>NUCLEOTIDE SEQUENCE [LARGE SCALE GENOMIC DNA]</scope>
    <source>
        <strain evidence="1 2">HX-5-24</strain>
    </source>
</reference>
<protein>
    <submittedName>
        <fullName evidence="1">Glycosyltransferase</fullName>
    </submittedName>
</protein>
<evidence type="ECO:0000313" key="1">
    <source>
        <dbReference type="EMBL" id="MUV13717.1"/>
    </source>
</evidence>
<dbReference type="Proteomes" id="UP000479692">
    <property type="component" value="Unassembled WGS sequence"/>
</dbReference>
<evidence type="ECO:0000313" key="2">
    <source>
        <dbReference type="Proteomes" id="UP000479692"/>
    </source>
</evidence>
<name>A0A7C9HLH2_9GAMM</name>
<keyword evidence="1" id="KW-0808">Transferase</keyword>
<gene>
    <name evidence="1" type="ORF">GN331_05785</name>
</gene>
<dbReference type="Pfam" id="PF13692">
    <property type="entry name" value="Glyco_trans_1_4"/>
    <property type="match status" value="1"/>
</dbReference>
<keyword evidence="2" id="KW-1185">Reference proteome</keyword>
<proteinExistence type="predicted"/>
<dbReference type="PANTHER" id="PTHR12526">
    <property type="entry name" value="GLYCOSYLTRANSFERASE"/>
    <property type="match status" value="1"/>
</dbReference>
<accession>A0A7C9HLH2</accession>
<sequence>MRRWTAPLRFAARLFTGRAAPGELRAACVRVLANVPFADGARRRLLLSTRPNPFAPRDPHAHAWPRDLMRPAPPVAGKPDVFVWALIDWHFRIQRPQHLAHAWAQRGHRVFYVSNESIDAPAPGFSPELLDANARLYQVHLHVSNAPTIYHAMPTAAQSAELDASLRAFLEWTGATDAISVVQHPFWSDLATRVSGARVIYDCMDHHAGFDNNAPDVIEAEHRLVAEAESVVVTSAWLAQSFEGKARRVQVVRNACDYTLFATPPRERFRDEAGRRVIGYHGAIAPWFDVELVARVARAFPDALVVLVGADTTGAAAQLAEFPNVRFTGEVDYTTLPYWVHGFDVGLLPFRVTPLTLATNPVKVYEYLAAGKPVVGVDLPEMAQFDELVHIARDDGHFLAAVRACLDAAPDEHQRRARQAFASQQTWGRRADAILPGC</sequence>
<organism evidence="1 2">
    <name type="scientific">Noviluteimonas gilva</name>
    <dbReference type="NCBI Taxonomy" id="2682097"/>
    <lineage>
        <taxon>Bacteria</taxon>
        <taxon>Pseudomonadati</taxon>
        <taxon>Pseudomonadota</taxon>
        <taxon>Gammaproteobacteria</taxon>
        <taxon>Lysobacterales</taxon>
        <taxon>Lysobacteraceae</taxon>
        <taxon>Noviluteimonas</taxon>
    </lineage>
</organism>
<dbReference type="Gene3D" id="3.40.50.11010">
    <property type="match status" value="1"/>
</dbReference>
<comment type="caution">
    <text evidence="1">The sequence shown here is derived from an EMBL/GenBank/DDBJ whole genome shotgun (WGS) entry which is preliminary data.</text>
</comment>
<dbReference type="SUPFAM" id="SSF53756">
    <property type="entry name" value="UDP-Glycosyltransferase/glycogen phosphorylase"/>
    <property type="match status" value="1"/>
</dbReference>
<dbReference type="EMBL" id="WOXT01000001">
    <property type="protein sequence ID" value="MUV13717.1"/>
    <property type="molecule type" value="Genomic_DNA"/>
</dbReference>
<dbReference type="Gene3D" id="3.40.50.2000">
    <property type="entry name" value="Glycogen Phosphorylase B"/>
    <property type="match status" value="1"/>
</dbReference>
<dbReference type="GO" id="GO:0016740">
    <property type="term" value="F:transferase activity"/>
    <property type="evidence" value="ECO:0007669"/>
    <property type="project" value="UniProtKB-KW"/>
</dbReference>